<dbReference type="AlphaFoldDB" id="A0A0C9TSM2"/>
<organism evidence="1 2">
    <name type="scientific">Sphaerobolus stellatus (strain SS14)</name>
    <dbReference type="NCBI Taxonomy" id="990650"/>
    <lineage>
        <taxon>Eukaryota</taxon>
        <taxon>Fungi</taxon>
        <taxon>Dikarya</taxon>
        <taxon>Basidiomycota</taxon>
        <taxon>Agaricomycotina</taxon>
        <taxon>Agaricomycetes</taxon>
        <taxon>Phallomycetidae</taxon>
        <taxon>Geastrales</taxon>
        <taxon>Sphaerobolaceae</taxon>
        <taxon>Sphaerobolus</taxon>
    </lineage>
</organism>
<keyword evidence="2" id="KW-1185">Reference proteome</keyword>
<gene>
    <name evidence="1" type="ORF">M422DRAFT_264842</name>
</gene>
<dbReference type="EMBL" id="KN837215">
    <property type="protein sequence ID" value="KIJ33288.1"/>
    <property type="molecule type" value="Genomic_DNA"/>
</dbReference>
<dbReference type="Proteomes" id="UP000054279">
    <property type="component" value="Unassembled WGS sequence"/>
</dbReference>
<reference evidence="1 2" key="1">
    <citation type="submission" date="2014-06" db="EMBL/GenBank/DDBJ databases">
        <title>Evolutionary Origins and Diversification of the Mycorrhizal Mutualists.</title>
        <authorList>
            <consortium name="DOE Joint Genome Institute"/>
            <consortium name="Mycorrhizal Genomics Consortium"/>
            <person name="Kohler A."/>
            <person name="Kuo A."/>
            <person name="Nagy L.G."/>
            <person name="Floudas D."/>
            <person name="Copeland A."/>
            <person name="Barry K.W."/>
            <person name="Cichocki N."/>
            <person name="Veneault-Fourrey C."/>
            <person name="LaButti K."/>
            <person name="Lindquist E.A."/>
            <person name="Lipzen A."/>
            <person name="Lundell T."/>
            <person name="Morin E."/>
            <person name="Murat C."/>
            <person name="Riley R."/>
            <person name="Ohm R."/>
            <person name="Sun H."/>
            <person name="Tunlid A."/>
            <person name="Henrissat B."/>
            <person name="Grigoriev I.V."/>
            <person name="Hibbett D.S."/>
            <person name="Martin F."/>
        </authorList>
    </citation>
    <scope>NUCLEOTIDE SEQUENCE [LARGE SCALE GENOMIC DNA]</scope>
    <source>
        <strain evidence="1 2">SS14</strain>
    </source>
</reference>
<dbReference type="OrthoDB" id="5413179at2759"/>
<sequence>MPKVHMLTHFADIIAEFGQIPQSSTTTVELLHQGLNLTYNQSNKVNATDQTLRYAGYKNAMAVMVANFSAILRNPSTVDKKILSNLRKGLSWFPTRKARLVAVREN</sequence>
<evidence type="ECO:0000313" key="1">
    <source>
        <dbReference type="EMBL" id="KIJ33288.1"/>
    </source>
</evidence>
<evidence type="ECO:0000313" key="2">
    <source>
        <dbReference type="Proteomes" id="UP000054279"/>
    </source>
</evidence>
<protein>
    <submittedName>
        <fullName evidence="1">Uncharacterized protein</fullName>
    </submittedName>
</protein>
<name>A0A0C9TSM2_SPHS4</name>
<accession>A0A0C9TSM2</accession>
<proteinExistence type="predicted"/>
<dbReference type="HOGENOM" id="CLU_2224849_0_0_1"/>